<feature type="domain" description="Methyltransferase FkbM" evidence="1">
    <location>
        <begin position="24"/>
        <end position="191"/>
    </location>
</feature>
<sequence length="293" mass="32448">MNAPLRRDPLFDLLAPKRPTRIVDVGANPIDGDPPYKRMLDLGLCTVVGFEPQPDALARLNAVKTDREFYLPYALGSGRRATLRICHAPGMTSLLEPDRTALSHFPLFVEFGRVVEERTVETRRLDDVAEIDHLDLLKIDVQGSELEIFRNGRRRLAKAVAIHTEVSFVTLYKKQPGFGEIDVELRKSGFVPHGFAAIKKRMIGPMMGASPYDAFNQVVEADLVYVRDFTAPDAMDDEQLAHLALVAHHVYGSFDLAMNCIHHLVARGRLAADARDRYVAIVRAGAIAAAPAG</sequence>
<dbReference type="SUPFAM" id="SSF53335">
    <property type="entry name" value="S-adenosyl-L-methionine-dependent methyltransferases"/>
    <property type="match status" value="1"/>
</dbReference>
<accession>A0ABW5ARH3</accession>
<name>A0ABW5ARH3_9BRAD</name>
<keyword evidence="3" id="KW-1185">Reference proteome</keyword>
<dbReference type="PANTHER" id="PTHR36973:SF4">
    <property type="entry name" value="NODULATION PROTEIN"/>
    <property type="match status" value="1"/>
</dbReference>
<evidence type="ECO:0000259" key="1">
    <source>
        <dbReference type="Pfam" id="PF05050"/>
    </source>
</evidence>
<dbReference type="PANTHER" id="PTHR36973">
    <property type="entry name" value="SLL1456 PROTEIN-RELATED"/>
    <property type="match status" value="1"/>
</dbReference>
<reference evidence="3" key="1">
    <citation type="journal article" date="2019" name="Int. J. Syst. Evol. Microbiol.">
        <title>The Global Catalogue of Microorganisms (GCM) 10K type strain sequencing project: providing services to taxonomists for standard genome sequencing and annotation.</title>
        <authorList>
            <consortium name="The Broad Institute Genomics Platform"/>
            <consortium name="The Broad Institute Genome Sequencing Center for Infectious Disease"/>
            <person name="Wu L."/>
            <person name="Ma J."/>
        </authorList>
    </citation>
    <scope>NUCLEOTIDE SEQUENCE [LARGE SCALE GENOMIC DNA]</scope>
    <source>
        <strain evidence="3">CGMCC 1.6774</strain>
    </source>
</reference>
<dbReference type="Gene3D" id="3.40.50.150">
    <property type="entry name" value="Vaccinia Virus protein VP39"/>
    <property type="match status" value="1"/>
</dbReference>
<comment type="caution">
    <text evidence="2">The sequence shown here is derived from an EMBL/GenBank/DDBJ whole genome shotgun (WGS) entry which is preliminary data.</text>
</comment>
<organism evidence="2 3">
    <name type="scientific">Rhodoplanes azumiensis</name>
    <dbReference type="NCBI Taxonomy" id="1897628"/>
    <lineage>
        <taxon>Bacteria</taxon>
        <taxon>Pseudomonadati</taxon>
        <taxon>Pseudomonadota</taxon>
        <taxon>Alphaproteobacteria</taxon>
        <taxon>Hyphomicrobiales</taxon>
        <taxon>Nitrobacteraceae</taxon>
        <taxon>Rhodoplanes</taxon>
    </lineage>
</organism>
<dbReference type="Pfam" id="PF05050">
    <property type="entry name" value="Methyltransf_21"/>
    <property type="match status" value="1"/>
</dbReference>
<gene>
    <name evidence="2" type="ORF">ACFSOX_21330</name>
</gene>
<dbReference type="Proteomes" id="UP001597314">
    <property type="component" value="Unassembled WGS sequence"/>
</dbReference>
<keyword evidence="2" id="KW-0808">Transferase</keyword>
<dbReference type="EMBL" id="JBHUIW010000033">
    <property type="protein sequence ID" value="MFD2184702.1"/>
    <property type="molecule type" value="Genomic_DNA"/>
</dbReference>
<dbReference type="InterPro" id="IPR029063">
    <property type="entry name" value="SAM-dependent_MTases_sf"/>
</dbReference>
<dbReference type="InterPro" id="IPR006342">
    <property type="entry name" value="FkbM_mtfrase"/>
</dbReference>
<proteinExistence type="predicted"/>
<evidence type="ECO:0000313" key="3">
    <source>
        <dbReference type="Proteomes" id="UP001597314"/>
    </source>
</evidence>
<keyword evidence="2" id="KW-0489">Methyltransferase</keyword>
<dbReference type="NCBIfam" id="TIGR01444">
    <property type="entry name" value="fkbM_fam"/>
    <property type="match status" value="1"/>
</dbReference>
<protein>
    <submittedName>
        <fullName evidence="2">FkbM family methyltransferase</fullName>
    </submittedName>
</protein>
<dbReference type="RefSeq" id="WP_378479840.1">
    <property type="nucleotide sequence ID" value="NZ_JBHUIW010000033.1"/>
</dbReference>
<dbReference type="InterPro" id="IPR053188">
    <property type="entry name" value="FkbM_Methyltransferase"/>
</dbReference>
<evidence type="ECO:0000313" key="2">
    <source>
        <dbReference type="EMBL" id="MFD2184702.1"/>
    </source>
</evidence>
<dbReference type="GO" id="GO:0032259">
    <property type="term" value="P:methylation"/>
    <property type="evidence" value="ECO:0007669"/>
    <property type="project" value="UniProtKB-KW"/>
</dbReference>
<dbReference type="GO" id="GO:0008168">
    <property type="term" value="F:methyltransferase activity"/>
    <property type="evidence" value="ECO:0007669"/>
    <property type="project" value="UniProtKB-KW"/>
</dbReference>